<evidence type="ECO:0000313" key="1">
    <source>
        <dbReference type="EMBL" id="OCH84879.1"/>
    </source>
</evidence>
<keyword evidence="2" id="KW-1185">Reference proteome</keyword>
<gene>
    <name evidence="1" type="ORF">OBBRIDRAFT_807923</name>
</gene>
<dbReference type="AlphaFoldDB" id="A0A8E2DGJ4"/>
<dbReference type="EMBL" id="KV722626">
    <property type="protein sequence ID" value="OCH84879.1"/>
    <property type="molecule type" value="Genomic_DNA"/>
</dbReference>
<accession>A0A8E2DGJ4</accession>
<sequence length="249" mass="28463">MTYMGYYFPEDFVFPDLARFASTLETLRLKGTAGNAFRVPSAPCSKLQTLSMESTRLADLHSLTTTFPNLRELKYQLSIDFLRGHDHELEQLASSDLSSQRDDMWPLTDSVTSNVQSLRVLNWIHHIRHLIILHWTLVRYLNLARPYTLRINFDRIDRLDWLSYVTSVVERYTELSNLVVDMLCDANLARQDAPSLRRDNKGKPVAAALAPTVGQSILNEHGLKTLFIVPGPIERLFCNQVAHEFNSAS</sequence>
<proteinExistence type="predicted"/>
<dbReference type="Proteomes" id="UP000250043">
    <property type="component" value="Unassembled WGS sequence"/>
</dbReference>
<reference evidence="1 2" key="1">
    <citation type="submission" date="2016-07" db="EMBL/GenBank/DDBJ databases">
        <title>Draft genome of the white-rot fungus Obba rivulosa 3A-2.</title>
        <authorList>
            <consortium name="DOE Joint Genome Institute"/>
            <person name="Miettinen O."/>
            <person name="Riley R."/>
            <person name="Acob R."/>
            <person name="Barry K."/>
            <person name="Cullen D."/>
            <person name="De Vries R."/>
            <person name="Hainaut M."/>
            <person name="Hatakka A."/>
            <person name="Henrissat B."/>
            <person name="Hilden K."/>
            <person name="Kuo R."/>
            <person name="Labutti K."/>
            <person name="Lipzen A."/>
            <person name="Makela M.R."/>
            <person name="Sandor L."/>
            <person name="Spatafora J.W."/>
            <person name="Grigoriev I.V."/>
            <person name="Hibbett D.S."/>
        </authorList>
    </citation>
    <scope>NUCLEOTIDE SEQUENCE [LARGE SCALE GENOMIC DNA]</scope>
    <source>
        <strain evidence="1 2">3A-2</strain>
    </source>
</reference>
<evidence type="ECO:0000313" key="2">
    <source>
        <dbReference type="Proteomes" id="UP000250043"/>
    </source>
</evidence>
<protein>
    <submittedName>
        <fullName evidence="1">Uncharacterized protein</fullName>
    </submittedName>
</protein>
<organism evidence="1 2">
    <name type="scientific">Obba rivulosa</name>
    <dbReference type="NCBI Taxonomy" id="1052685"/>
    <lineage>
        <taxon>Eukaryota</taxon>
        <taxon>Fungi</taxon>
        <taxon>Dikarya</taxon>
        <taxon>Basidiomycota</taxon>
        <taxon>Agaricomycotina</taxon>
        <taxon>Agaricomycetes</taxon>
        <taxon>Polyporales</taxon>
        <taxon>Gelatoporiaceae</taxon>
        <taxon>Obba</taxon>
    </lineage>
</organism>
<name>A0A8E2DGJ4_9APHY</name>